<dbReference type="AlphaFoldDB" id="A0A4R0NHZ7"/>
<proteinExistence type="predicted"/>
<protein>
    <submittedName>
        <fullName evidence="1">Uncharacterized protein</fullName>
    </submittedName>
</protein>
<name>A0A4R0NHZ7_9SPHI</name>
<accession>A0A4R0NHZ7</accession>
<keyword evidence="2" id="KW-1185">Reference proteome</keyword>
<gene>
    <name evidence="1" type="ORF">EZ437_17710</name>
</gene>
<dbReference type="RefSeq" id="WP_131597403.1">
    <property type="nucleotide sequence ID" value="NZ_SJSL01000006.1"/>
</dbReference>
<organism evidence="1 2">
    <name type="scientific">Pedobacter psychroterrae</name>
    <dbReference type="NCBI Taxonomy" id="2530453"/>
    <lineage>
        <taxon>Bacteria</taxon>
        <taxon>Pseudomonadati</taxon>
        <taxon>Bacteroidota</taxon>
        <taxon>Sphingobacteriia</taxon>
        <taxon>Sphingobacteriales</taxon>
        <taxon>Sphingobacteriaceae</taxon>
        <taxon>Pedobacter</taxon>
    </lineage>
</organism>
<dbReference type="Proteomes" id="UP000293347">
    <property type="component" value="Unassembled WGS sequence"/>
</dbReference>
<sequence>MVLIFKTSIGSKHDLRRVTPFLNALAADMRWTVDIDDCDRILRVESGADKADQIALVLSSHGFLCINLAKFYAEPEFS</sequence>
<evidence type="ECO:0000313" key="1">
    <source>
        <dbReference type="EMBL" id="TCC98972.1"/>
    </source>
</evidence>
<comment type="caution">
    <text evidence="1">The sequence shown here is derived from an EMBL/GenBank/DDBJ whole genome shotgun (WGS) entry which is preliminary data.</text>
</comment>
<dbReference type="EMBL" id="SJSL01000006">
    <property type="protein sequence ID" value="TCC98972.1"/>
    <property type="molecule type" value="Genomic_DNA"/>
</dbReference>
<evidence type="ECO:0000313" key="2">
    <source>
        <dbReference type="Proteomes" id="UP000293347"/>
    </source>
</evidence>
<reference evidence="1 2" key="1">
    <citation type="submission" date="2019-02" db="EMBL/GenBank/DDBJ databases">
        <title>Pedobacter sp. RP-1-14 sp. nov., isolated from Arctic soil.</title>
        <authorList>
            <person name="Dahal R.H."/>
        </authorList>
    </citation>
    <scope>NUCLEOTIDE SEQUENCE [LARGE SCALE GENOMIC DNA]</scope>
    <source>
        <strain evidence="1 2">RP-1-14</strain>
    </source>
</reference>
<dbReference type="OrthoDB" id="1036397at2"/>